<dbReference type="Proteomes" id="UP000250079">
    <property type="component" value="Chromosome"/>
</dbReference>
<keyword evidence="1" id="KW-0805">Transcription regulation</keyword>
<protein>
    <submittedName>
        <fullName evidence="5">HTH-type transcriptional repressor YvoA</fullName>
    </submittedName>
</protein>
<dbReference type="InterPro" id="IPR036390">
    <property type="entry name" value="WH_DNA-bd_sf"/>
</dbReference>
<dbReference type="Gene3D" id="3.40.1410.10">
    <property type="entry name" value="Chorismate lyase-like"/>
    <property type="match status" value="1"/>
</dbReference>
<dbReference type="SUPFAM" id="SSF46785">
    <property type="entry name" value="Winged helix' DNA-binding domain"/>
    <property type="match status" value="1"/>
</dbReference>
<keyword evidence="2" id="KW-0238">DNA-binding</keyword>
<reference evidence="5 6" key="1">
    <citation type="submission" date="2016-12" db="EMBL/GenBank/DDBJ databases">
        <authorList>
            <person name="Song W.-J."/>
            <person name="Kurnit D.M."/>
        </authorList>
    </citation>
    <scope>NUCLEOTIDE SEQUENCE [LARGE SCALE GENOMIC DNA]</scope>
    <source>
        <strain evidence="5 6">IMCC3135</strain>
    </source>
</reference>
<dbReference type="PANTHER" id="PTHR44846">
    <property type="entry name" value="MANNOSYL-D-GLYCERATE TRANSPORT/METABOLISM SYSTEM REPRESSOR MNGR-RELATED"/>
    <property type="match status" value="1"/>
</dbReference>
<dbReference type="SMART" id="SM00345">
    <property type="entry name" value="HTH_GNTR"/>
    <property type="match status" value="1"/>
</dbReference>
<dbReference type="SMART" id="SM00866">
    <property type="entry name" value="UTRA"/>
    <property type="match status" value="1"/>
</dbReference>
<sequence length="261" mass="29128">MNDLNMDAPIEALDVASSVPLYMMVKQHIVKAIVAGNYKPGEKLPSESRLVKDLEVSRMTVNRALRELKRDGIITRLQGVGSFVSKSSPTSSLVALSDIRDVVIGRGAVYSCKMLIGEHCLANKSIADLMGLDKNSPIIHVSMLHFSNQDPIQIESRYVREEFAPDLLKQDLINSSMFDYFQSISPVSELEQLVEARTPDASEQKLLQISENTPILRIRRRTWVGPKVVTLGYFSHPGDRYRVTVRVNPADLSGQSIGFEK</sequence>
<dbReference type="PRINTS" id="PR00035">
    <property type="entry name" value="HTHGNTR"/>
</dbReference>
<dbReference type="KEGG" id="gai:IMCC3135_19785"/>
<dbReference type="InterPro" id="IPR000524">
    <property type="entry name" value="Tscrpt_reg_HTH_GntR"/>
</dbReference>
<dbReference type="AlphaFoldDB" id="A0A2Z2NRA5"/>
<dbReference type="InterPro" id="IPR028978">
    <property type="entry name" value="Chorismate_lyase_/UTRA_dom_sf"/>
</dbReference>
<dbReference type="SUPFAM" id="SSF64288">
    <property type="entry name" value="Chorismate lyase-like"/>
    <property type="match status" value="1"/>
</dbReference>
<dbReference type="GO" id="GO:0003700">
    <property type="term" value="F:DNA-binding transcription factor activity"/>
    <property type="evidence" value="ECO:0007669"/>
    <property type="project" value="InterPro"/>
</dbReference>
<dbReference type="InterPro" id="IPR011663">
    <property type="entry name" value="UTRA"/>
</dbReference>
<organism evidence="5 6">
    <name type="scientific">Granulosicoccus antarcticus IMCC3135</name>
    <dbReference type="NCBI Taxonomy" id="1192854"/>
    <lineage>
        <taxon>Bacteria</taxon>
        <taxon>Pseudomonadati</taxon>
        <taxon>Pseudomonadota</taxon>
        <taxon>Gammaproteobacteria</taxon>
        <taxon>Chromatiales</taxon>
        <taxon>Granulosicoccaceae</taxon>
        <taxon>Granulosicoccus</taxon>
    </lineage>
</organism>
<accession>A0A2Z2NRA5</accession>
<name>A0A2Z2NRA5_9GAMM</name>
<dbReference type="PROSITE" id="PS50949">
    <property type="entry name" value="HTH_GNTR"/>
    <property type="match status" value="1"/>
</dbReference>
<dbReference type="CDD" id="cd07377">
    <property type="entry name" value="WHTH_GntR"/>
    <property type="match status" value="1"/>
</dbReference>
<dbReference type="GO" id="GO:0003677">
    <property type="term" value="F:DNA binding"/>
    <property type="evidence" value="ECO:0007669"/>
    <property type="project" value="UniProtKB-KW"/>
</dbReference>
<dbReference type="EMBL" id="CP018632">
    <property type="protein sequence ID" value="ASJ74036.1"/>
    <property type="molecule type" value="Genomic_DNA"/>
</dbReference>
<keyword evidence="3" id="KW-0804">Transcription</keyword>
<feature type="domain" description="HTH gntR-type" evidence="4">
    <location>
        <begin position="19"/>
        <end position="87"/>
    </location>
</feature>
<dbReference type="FunFam" id="1.10.10.10:FF:000079">
    <property type="entry name" value="GntR family transcriptional regulator"/>
    <property type="match status" value="1"/>
</dbReference>
<dbReference type="PANTHER" id="PTHR44846:SF16">
    <property type="entry name" value="TRANSCRIPTIONAL REGULATOR PHNF-RELATED"/>
    <property type="match status" value="1"/>
</dbReference>
<evidence type="ECO:0000256" key="3">
    <source>
        <dbReference type="ARBA" id="ARBA00023163"/>
    </source>
</evidence>
<dbReference type="Pfam" id="PF07702">
    <property type="entry name" value="UTRA"/>
    <property type="match status" value="1"/>
</dbReference>
<evidence type="ECO:0000259" key="4">
    <source>
        <dbReference type="PROSITE" id="PS50949"/>
    </source>
</evidence>
<dbReference type="RefSeq" id="WP_088919128.1">
    <property type="nucleotide sequence ID" value="NZ_CP018632.1"/>
</dbReference>
<proteinExistence type="predicted"/>
<evidence type="ECO:0000313" key="6">
    <source>
        <dbReference type="Proteomes" id="UP000250079"/>
    </source>
</evidence>
<evidence type="ECO:0000313" key="5">
    <source>
        <dbReference type="EMBL" id="ASJ74036.1"/>
    </source>
</evidence>
<keyword evidence="6" id="KW-1185">Reference proteome</keyword>
<dbReference type="InterPro" id="IPR036388">
    <property type="entry name" value="WH-like_DNA-bd_sf"/>
</dbReference>
<evidence type="ECO:0000256" key="2">
    <source>
        <dbReference type="ARBA" id="ARBA00023125"/>
    </source>
</evidence>
<gene>
    <name evidence="5" type="primary">yvoA_4</name>
    <name evidence="5" type="ORF">IMCC3135_19785</name>
</gene>
<dbReference type="Gene3D" id="1.10.10.10">
    <property type="entry name" value="Winged helix-like DNA-binding domain superfamily/Winged helix DNA-binding domain"/>
    <property type="match status" value="1"/>
</dbReference>
<dbReference type="InterPro" id="IPR050679">
    <property type="entry name" value="Bact_HTH_transcr_reg"/>
</dbReference>
<dbReference type="OrthoDB" id="9808698at2"/>
<evidence type="ECO:0000256" key="1">
    <source>
        <dbReference type="ARBA" id="ARBA00023015"/>
    </source>
</evidence>
<dbReference type="Pfam" id="PF00392">
    <property type="entry name" value="GntR"/>
    <property type="match status" value="1"/>
</dbReference>